<evidence type="ECO:0000256" key="1">
    <source>
        <dbReference type="ARBA" id="ARBA00010574"/>
    </source>
</evidence>
<comment type="subunit">
    <text evidence="2">Interacts with ribosomal protein uL14 (rplN).</text>
</comment>
<proteinExistence type="inferred from homology"/>
<comment type="function">
    <text evidence="2">Functions as a ribosomal silencing factor. Interacts with ribosomal protein uL14 (rplN), blocking formation of intersubunit bridge B8. Prevents association of the 30S and 50S ribosomal subunits and the formation of functional ribosomes, thus repressing translation.</text>
</comment>
<dbReference type="Pfam" id="PF02410">
    <property type="entry name" value="RsfS"/>
    <property type="match status" value="1"/>
</dbReference>
<evidence type="ECO:0000313" key="3">
    <source>
        <dbReference type="EMBL" id="SEK44609.1"/>
    </source>
</evidence>
<keyword evidence="2" id="KW-0678">Repressor</keyword>
<dbReference type="GO" id="GO:0042256">
    <property type="term" value="P:cytosolic ribosome assembly"/>
    <property type="evidence" value="ECO:0007669"/>
    <property type="project" value="UniProtKB-UniRule"/>
</dbReference>
<comment type="subcellular location">
    <subcellularLocation>
        <location evidence="2">Cytoplasm</location>
    </subcellularLocation>
</comment>
<evidence type="ECO:0000313" key="4">
    <source>
        <dbReference type="Proteomes" id="UP000199297"/>
    </source>
</evidence>
<dbReference type="AlphaFoldDB" id="A0A1H7H2T5"/>
<dbReference type="GO" id="GO:0017148">
    <property type="term" value="P:negative regulation of translation"/>
    <property type="evidence" value="ECO:0007669"/>
    <property type="project" value="UniProtKB-UniRule"/>
</dbReference>
<dbReference type="NCBIfam" id="TIGR00090">
    <property type="entry name" value="rsfS_iojap_ybeB"/>
    <property type="match status" value="1"/>
</dbReference>
<dbReference type="GO" id="GO:0090071">
    <property type="term" value="P:negative regulation of ribosome biogenesis"/>
    <property type="evidence" value="ECO:0007669"/>
    <property type="project" value="UniProtKB-UniRule"/>
</dbReference>
<dbReference type="GO" id="GO:0043023">
    <property type="term" value="F:ribosomal large subunit binding"/>
    <property type="evidence" value="ECO:0007669"/>
    <property type="project" value="TreeGrafter"/>
</dbReference>
<dbReference type="Gene3D" id="3.30.460.10">
    <property type="entry name" value="Beta Polymerase, domain 2"/>
    <property type="match status" value="1"/>
</dbReference>
<dbReference type="PANTHER" id="PTHR21043">
    <property type="entry name" value="IOJAP SUPERFAMILY ORTHOLOG"/>
    <property type="match status" value="1"/>
</dbReference>
<dbReference type="InterPro" id="IPR004394">
    <property type="entry name" value="Iojap/RsfS/C7orf30"/>
</dbReference>
<protein>
    <recommendedName>
        <fullName evidence="2">Ribosomal silencing factor RsfS</fullName>
    </recommendedName>
</protein>
<reference evidence="4" key="1">
    <citation type="submission" date="2016-10" db="EMBL/GenBank/DDBJ databases">
        <authorList>
            <person name="Varghese N."/>
            <person name="Submissions S."/>
        </authorList>
    </citation>
    <scope>NUCLEOTIDE SEQUENCE [LARGE SCALE GENOMIC DNA]</scope>
    <source>
        <strain evidence="4">CGMCC 1.9127</strain>
    </source>
</reference>
<comment type="similarity">
    <text evidence="1 2">Belongs to the Iojap/RsfS family.</text>
</comment>
<keyword evidence="2" id="KW-0810">Translation regulation</keyword>
<keyword evidence="4" id="KW-1185">Reference proteome</keyword>
<name>A0A1H7H2T5_9GAMM</name>
<accession>A0A1H7H2T5</accession>
<organism evidence="3 4">
    <name type="scientific">Colwellia chukchiensis</name>
    <dbReference type="NCBI Taxonomy" id="641665"/>
    <lineage>
        <taxon>Bacteria</taxon>
        <taxon>Pseudomonadati</taxon>
        <taxon>Pseudomonadota</taxon>
        <taxon>Gammaproteobacteria</taxon>
        <taxon>Alteromonadales</taxon>
        <taxon>Colwelliaceae</taxon>
        <taxon>Colwellia</taxon>
    </lineage>
</organism>
<dbReference type="EMBL" id="FOBI01000001">
    <property type="protein sequence ID" value="SEK44609.1"/>
    <property type="molecule type" value="Genomic_DNA"/>
</dbReference>
<keyword evidence="2" id="KW-0963">Cytoplasm</keyword>
<evidence type="ECO:0000256" key="2">
    <source>
        <dbReference type="HAMAP-Rule" id="MF_01477"/>
    </source>
</evidence>
<sequence>MLLSPIIIHYRDPTLQSSDLLTFVTEKIEDMKGRDLVTLDVAKKSSFADYMLVCSGNSKRHVISIAQSLVIECRAAGVEALGVEGNDIGEWSLVDLGDIIVHIMTDDTRDQYQLEQLWE</sequence>
<dbReference type="SUPFAM" id="SSF81301">
    <property type="entry name" value="Nucleotidyltransferase"/>
    <property type="match status" value="1"/>
</dbReference>
<gene>
    <name evidence="2" type="primary">rsfS</name>
    <name evidence="3" type="ORF">SAMN05216262_101379</name>
</gene>
<dbReference type="Proteomes" id="UP000199297">
    <property type="component" value="Unassembled WGS sequence"/>
</dbReference>
<dbReference type="GO" id="GO:0005737">
    <property type="term" value="C:cytoplasm"/>
    <property type="evidence" value="ECO:0007669"/>
    <property type="project" value="UniProtKB-SubCell"/>
</dbReference>
<dbReference type="InterPro" id="IPR043519">
    <property type="entry name" value="NT_sf"/>
</dbReference>
<dbReference type="HAMAP" id="MF_01477">
    <property type="entry name" value="Iojap_RsfS"/>
    <property type="match status" value="1"/>
</dbReference>
<dbReference type="STRING" id="641665.GCA_002104455_00326"/>
<dbReference type="PANTHER" id="PTHR21043:SF0">
    <property type="entry name" value="MITOCHONDRIAL ASSEMBLY OF RIBOSOMAL LARGE SUBUNIT PROTEIN 1"/>
    <property type="match status" value="1"/>
</dbReference>